<name>A0A432M8Y5_9GAMM</name>
<sequence>MFKLSFYAALLMFAANSSIAASVASPLELRVLGSGGPGATGRAGAGYIVLVDGNPRILVDAGPGTFVRLGEAKLSLANLDVVLLTHLHIDHTGELPGFFKARAVSGEGPVRVRVFGPTGHHGEGDEATFPSTSRFIDLLFGPDGAFSYLHDFAAPVTIDATNIDASANAPKTPKLIYSAQGLEISAIAGHHGDVPAVIYRIDYHHQSITFSGDIEANGIENLRRIAQHTSLLVFNCVVLDPPGSRPVLYTLHTPPRAIGVVANDSGTKKLLLSHLSPVIDQQQASVEASIREHYKGPVVFAQDGMRLQP</sequence>
<accession>A0A432M8Y5</accession>
<dbReference type="OrthoDB" id="9803916at2"/>
<evidence type="ECO:0000313" key="4">
    <source>
        <dbReference type="Proteomes" id="UP000274358"/>
    </source>
</evidence>
<reference evidence="3 4" key="1">
    <citation type="submission" date="2018-12" db="EMBL/GenBank/DDBJ databases">
        <title>Dyella dinghuensis sp. nov. DHOA06 and Dyella choica sp. nov. 4M-K27, isolated from forest soil.</title>
        <authorList>
            <person name="Qiu L.-H."/>
            <person name="Gao Z.-H."/>
        </authorList>
    </citation>
    <scope>NUCLEOTIDE SEQUENCE [LARGE SCALE GENOMIC DNA]</scope>
    <source>
        <strain evidence="3 4">4M-K27</strain>
    </source>
</reference>
<comment type="caution">
    <text evidence="3">The sequence shown here is derived from an EMBL/GenBank/DDBJ whole genome shotgun (WGS) entry which is preliminary data.</text>
</comment>
<dbReference type="EMBL" id="RYYV01000004">
    <property type="protein sequence ID" value="RUL77519.1"/>
    <property type="molecule type" value="Genomic_DNA"/>
</dbReference>
<evidence type="ECO:0000259" key="2">
    <source>
        <dbReference type="Pfam" id="PF00753"/>
    </source>
</evidence>
<dbReference type="PANTHER" id="PTHR46018:SF2">
    <property type="entry name" value="ZINC PHOSPHODIESTERASE ELAC PROTEIN 1"/>
    <property type="match status" value="1"/>
</dbReference>
<evidence type="ECO:0000256" key="1">
    <source>
        <dbReference type="SAM" id="SignalP"/>
    </source>
</evidence>
<dbReference type="AlphaFoldDB" id="A0A432M8Y5"/>
<keyword evidence="4" id="KW-1185">Reference proteome</keyword>
<feature type="signal peptide" evidence="1">
    <location>
        <begin position="1"/>
        <end position="20"/>
    </location>
</feature>
<dbReference type="RefSeq" id="WP_126683914.1">
    <property type="nucleotide sequence ID" value="NZ_RYYV01000004.1"/>
</dbReference>
<dbReference type="Pfam" id="PF00753">
    <property type="entry name" value="Lactamase_B"/>
    <property type="match status" value="1"/>
</dbReference>
<dbReference type="GO" id="GO:0042781">
    <property type="term" value="F:3'-tRNA processing endoribonuclease activity"/>
    <property type="evidence" value="ECO:0007669"/>
    <property type="project" value="TreeGrafter"/>
</dbReference>
<organism evidence="3 4">
    <name type="scientific">Dyella choica</name>
    <dbReference type="NCBI Taxonomy" id="1927959"/>
    <lineage>
        <taxon>Bacteria</taxon>
        <taxon>Pseudomonadati</taxon>
        <taxon>Pseudomonadota</taxon>
        <taxon>Gammaproteobacteria</taxon>
        <taxon>Lysobacterales</taxon>
        <taxon>Rhodanobacteraceae</taxon>
        <taxon>Dyella</taxon>
    </lineage>
</organism>
<dbReference type="Proteomes" id="UP000274358">
    <property type="component" value="Unassembled WGS sequence"/>
</dbReference>
<keyword evidence="3" id="KW-0378">Hydrolase</keyword>
<evidence type="ECO:0000313" key="3">
    <source>
        <dbReference type="EMBL" id="RUL77519.1"/>
    </source>
</evidence>
<gene>
    <name evidence="3" type="ORF">EKH80_06410</name>
</gene>
<dbReference type="InterPro" id="IPR036866">
    <property type="entry name" value="RibonucZ/Hydroxyglut_hydro"/>
</dbReference>
<feature type="domain" description="Metallo-beta-lactamase" evidence="2">
    <location>
        <begin position="44"/>
        <end position="161"/>
    </location>
</feature>
<dbReference type="SUPFAM" id="SSF56281">
    <property type="entry name" value="Metallo-hydrolase/oxidoreductase"/>
    <property type="match status" value="1"/>
</dbReference>
<feature type="chain" id="PRO_5019304513" evidence="1">
    <location>
        <begin position="21"/>
        <end position="309"/>
    </location>
</feature>
<dbReference type="InterPro" id="IPR001279">
    <property type="entry name" value="Metallo-B-lactamas"/>
</dbReference>
<protein>
    <submittedName>
        <fullName evidence="3">MBL fold metallo-hydrolase</fullName>
    </submittedName>
</protein>
<dbReference type="Gene3D" id="3.60.15.10">
    <property type="entry name" value="Ribonuclease Z/Hydroxyacylglutathione hydrolase-like"/>
    <property type="match status" value="1"/>
</dbReference>
<keyword evidence="1" id="KW-0732">Signal</keyword>
<proteinExistence type="predicted"/>
<dbReference type="PANTHER" id="PTHR46018">
    <property type="entry name" value="ZINC PHOSPHODIESTERASE ELAC PROTEIN 1"/>
    <property type="match status" value="1"/>
</dbReference>